<organism evidence="3">
    <name type="scientific">Sylvanvirus sp</name>
    <dbReference type="NCBI Taxonomy" id="2487774"/>
    <lineage>
        <taxon>Viruses</taxon>
    </lineage>
</organism>
<dbReference type="Pfam" id="PF01755">
    <property type="entry name" value="Glyco_transf_25"/>
    <property type="match status" value="1"/>
</dbReference>
<evidence type="ECO:0000313" key="3">
    <source>
        <dbReference type="EMBL" id="AYV87169.1"/>
    </source>
</evidence>
<dbReference type="InterPro" id="IPR002654">
    <property type="entry name" value="Glyco_trans_25"/>
</dbReference>
<dbReference type="EMBL" id="MK072536">
    <property type="protein sequence ID" value="AYV87169.1"/>
    <property type="molecule type" value="Genomic_DNA"/>
</dbReference>
<feature type="region of interest" description="Disordered" evidence="1">
    <location>
        <begin position="201"/>
        <end position="225"/>
    </location>
</feature>
<evidence type="ECO:0000256" key="1">
    <source>
        <dbReference type="SAM" id="MobiDB-lite"/>
    </source>
</evidence>
<dbReference type="CDD" id="cd06532">
    <property type="entry name" value="Glyco_transf_25"/>
    <property type="match status" value="1"/>
</dbReference>
<feature type="domain" description="Glycosyl transferase family 25" evidence="2">
    <location>
        <begin position="14"/>
        <end position="142"/>
    </location>
</feature>
<sequence>GPSNQHKFVFFTSNVFCISLKNQEFNRWQRMLKRSNHFQLPISKYDACTFNLNTEVTNTMNTLNAPRSVHSIQCTDSSQPITSSHTITDVFTPGMKPGELGCAQSHINLWRRIIQQNLPYALILEDDVQFRTDWLEQLSICSVPQDDPEWHGLFLNIMGSMPPPYHTWARIGPQCCTGAYILSARGAQWLLANFGKESNFTGTTTGSNHEDEHRTENSTANSTESSIESSIELLYPFTVADWMTMEMHKQGHSYSMFPWLVKQEYQDSTIRPIPEMLGNLYYSNTLLRDAEYSFTNYI</sequence>
<protein>
    <recommendedName>
        <fullName evidence="2">Glycosyl transferase family 25 domain-containing protein</fullName>
    </recommendedName>
</protein>
<name>A0A3G5AMB8_9VIRU</name>
<gene>
    <name evidence="3" type="ORF">Sylvanvirus30_11</name>
</gene>
<accession>A0A3G5AMB8</accession>
<evidence type="ECO:0000259" key="2">
    <source>
        <dbReference type="Pfam" id="PF01755"/>
    </source>
</evidence>
<proteinExistence type="predicted"/>
<reference evidence="3" key="1">
    <citation type="submission" date="2018-10" db="EMBL/GenBank/DDBJ databases">
        <title>Hidden diversity of soil giant viruses.</title>
        <authorList>
            <person name="Schulz F."/>
            <person name="Alteio L."/>
            <person name="Goudeau D."/>
            <person name="Ryan E.M."/>
            <person name="Malmstrom R.R."/>
            <person name="Blanchard J."/>
            <person name="Woyke T."/>
        </authorList>
    </citation>
    <scope>NUCLEOTIDE SEQUENCE</scope>
    <source>
        <strain evidence="3">SYV1</strain>
    </source>
</reference>
<feature type="non-terminal residue" evidence="3">
    <location>
        <position position="1"/>
    </location>
</feature>